<protein>
    <submittedName>
        <fullName evidence="13">COX15/CtaA family protein</fullName>
    </submittedName>
</protein>
<dbReference type="Proteomes" id="UP001203423">
    <property type="component" value="Unassembled WGS sequence"/>
</dbReference>
<comment type="pathway">
    <text evidence="11">Porphyrin-containing compound metabolism.</text>
</comment>
<evidence type="ECO:0000256" key="2">
    <source>
        <dbReference type="ARBA" id="ARBA00022475"/>
    </source>
</evidence>
<dbReference type="InterPro" id="IPR050450">
    <property type="entry name" value="COX15/CtaA_HemeA_synthase"/>
</dbReference>
<proteinExistence type="predicted"/>
<gene>
    <name evidence="13" type="ORF">L2764_20525</name>
</gene>
<feature type="transmembrane region" description="Helical" evidence="12">
    <location>
        <begin position="129"/>
        <end position="150"/>
    </location>
</feature>
<feature type="transmembrane region" description="Helical" evidence="12">
    <location>
        <begin position="170"/>
        <end position="190"/>
    </location>
</feature>
<evidence type="ECO:0000313" key="13">
    <source>
        <dbReference type="EMBL" id="MCL1126803.1"/>
    </source>
</evidence>
<evidence type="ECO:0000256" key="8">
    <source>
        <dbReference type="ARBA" id="ARBA00023133"/>
    </source>
</evidence>
<keyword evidence="2" id="KW-1003">Cell membrane</keyword>
<keyword evidence="14" id="KW-1185">Reference proteome</keyword>
<dbReference type="RefSeq" id="WP_248942214.1">
    <property type="nucleotide sequence ID" value="NZ_JAKIKS010000108.1"/>
</dbReference>
<evidence type="ECO:0000256" key="10">
    <source>
        <dbReference type="ARBA" id="ARBA00023157"/>
    </source>
</evidence>
<keyword evidence="4" id="KW-0479">Metal-binding</keyword>
<keyword evidence="8" id="KW-0350">Heme biosynthesis</keyword>
<keyword evidence="3 12" id="KW-0812">Transmembrane</keyword>
<evidence type="ECO:0000256" key="9">
    <source>
        <dbReference type="ARBA" id="ARBA00023136"/>
    </source>
</evidence>
<feature type="transmembrane region" description="Helical" evidence="12">
    <location>
        <begin position="105"/>
        <end position="123"/>
    </location>
</feature>
<dbReference type="InterPro" id="IPR003780">
    <property type="entry name" value="COX15/CtaA_fam"/>
</dbReference>
<feature type="transmembrane region" description="Helical" evidence="12">
    <location>
        <begin position="74"/>
        <end position="93"/>
    </location>
</feature>
<evidence type="ECO:0000256" key="11">
    <source>
        <dbReference type="ARBA" id="ARBA00023444"/>
    </source>
</evidence>
<feature type="transmembrane region" description="Helical" evidence="12">
    <location>
        <begin position="242"/>
        <end position="263"/>
    </location>
</feature>
<feature type="transmembrane region" description="Helical" evidence="12">
    <location>
        <begin position="275"/>
        <end position="295"/>
    </location>
</feature>
<sequence>MQISPLLKLTLVFTLCVILMGAYTRLSDAGLGCPDWPGCYGMIKVPTQAHELTQAQLTFPELTVESDKAWLEMIHRYIAGTLGLLVMWILFLCLKTSNAPKNLPLLISGLVLFQAALGMWTVTMKLMPIVVMSHLLGGFTIISLVLLLYLRTKPLTIIGGDPQAKKLATFSLLCLSVLVLQIILGGWTSANYAALACTALPICEGNWYQNLDIINAFSPWQGEHSSFEFGVLEYPARMTIHVAHRIWAIVTAIMLATLAYRLMKSARSSTLRQSAWILLILVGLQIGLGLSNVIFHLPLGIAAAHNAGAALLLLSLVFINYALWRKA</sequence>
<reference evidence="13 14" key="1">
    <citation type="submission" date="2022-01" db="EMBL/GenBank/DDBJ databases">
        <title>Whole genome-based taxonomy of the Shewanellaceae.</title>
        <authorList>
            <person name="Martin-Rodriguez A.J."/>
        </authorList>
    </citation>
    <scope>NUCLEOTIDE SEQUENCE [LARGE SCALE GENOMIC DNA]</scope>
    <source>
        <strain evidence="13 14">DSM 17177</strain>
    </source>
</reference>
<name>A0ABT0LGJ2_9GAMM</name>
<dbReference type="Pfam" id="PF02628">
    <property type="entry name" value="COX15-CtaA"/>
    <property type="match status" value="1"/>
</dbReference>
<dbReference type="PANTHER" id="PTHR35457:SF1">
    <property type="entry name" value="HEME A SYNTHASE"/>
    <property type="match status" value="1"/>
</dbReference>
<evidence type="ECO:0000256" key="5">
    <source>
        <dbReference type="ARBA" id="ARBA00022989"/>
    </source>
</evidence>
<evidence type="ECO:0000256" key="1">
    <source>
        <dbReference type="ARBA" id="ARBA00004141"/>
    </source>
</evidence>
<evidence type="ECO:0000313" key="14">
    <source>
        <dbReference type="Proteomes" id="UP001203423"/>
    </source>
</evidence>
<keyword evidence="5 12" id="KW-1133">Transmembrane helix</keyword>
<evidence type="ECO:0000256" key="3">
    <source>
        <dbReference type="ARBA" id="ARBA00022692"/>
    </source>
</evidence>
<comment type="caution">
    <text evidence="13">The sequence shown here is derived from an EMBL/GenBank/DDBJ whole genome shotgun (WGS) entry which is preliminary data.</text>
</comment>
<evidence type="ECO:0000256" key="7">
    <source>
        <dbReference type="ARBA" id="ARBA00023004"/>
    </source>
</evidence>
<organism evidence="13 14">
    <name type="scientific">Shewanella surugensis</name>
    <dbReference type="NCBI Taxonomy" id="212020"/>
    <lineage>
        <taxon>Bacteria</taxon>
        <taxon>Pseudomonadati</taxon>
        <taxon>Pseudomonadota</taxon>
        <taxon>Gammaproteobacteria</taxon>
        <taxon>Alteromonadales</taxon>
        <taxon>Shewanellaceae</taxon>
        <taxon>Shewanella</taxon>
    </lineage>
</organism>
<comment type="subcellular location">
    <subcellularLocation>
        <location evidence="1">Membrane</location>
        <topology evidence="1">Multi-pass membrane protein</topology>
    </subcellularLocation>
</comment>
<feature type="transmembrane region" description="Helical" evidence="12">
    <location>
        <begin position="301"/>
        <end position="324"/>
    </location>
</feature>
<keyword evidence="10" id="KW-1015">Disulfide bond</keyword>
<keyword evidence="7" id="KW-0408">Iron</keyword>
<accession>A0ABT0LGJ2</accession>
<keyword evidence="6" id="KW-0560">Oxidoreductase</keyword>
<evidence type="ECO:0000256" key="4">
    <source>
        <dbReference type="ARBA" id="ARBA00022723"/>
    </source>
</evidence>
<evidence type="ECO:0000256" key="6">
    <source>
        <dbReference type="ARBA" id="ARBA00023002"/>
    </source>
</evidence>
<dbReference type="EMBL" id="JAKIKS010000108">
    <property type="protein sequence ID" value="MCL1126803.1"/>
    <property type="molecule type" value="Genomic_DNA"/>
</dbReference>
<keyword evidence="9 12" id="KW-0472">Membrane</keyword>
<evidence type="ECO:0000256" key="12">
    <source>
        <dbReference type="SAM" id="Phobius"/>
    </source>
</evidence>
<dbReference type="PANTHER" id="PTHR35457">
    <property type="entry name" value="HEME A SYNTHASE"/>
    <property type="match status" value="1"/>
</dbReference>